<feature type="transmembrane region" description="Helical" evidence="6">
    <location>
        <begin position="330"/>
        <end position="352"/>
    </location>
</feature>
<feature type="transmembrane region" description="Helical" evidence="6">
    <location>
        <begin position="241"/>
        <end position="258"/>
    </location>
</feature>
<dbReference type="PANTHER" id="PTHR23514:SF13">
    <property type="entry name" value="INNER MEMBRANE PROTEIN YBJJ"/>
    <property type="match status" value="1"/>
</dbReference>
<feature type="transmembrane region" description="Helical" evidence="6">
    <location>
        <begin position="278"/>
        <end position="299"/>
    </location>
</feature>
<evidence type="ECO:0000313" key="8">
    <source>
        <dbReference type="EMBL" id="CAJ89384.1"/>
    </source>
</evidence>
<accession>A3KI56</accession>
<evidence type="ECO:0000256" key="1">
    <source>
        <dbReference type="ARBA" id="ARBA00004651"/>
    </source>
</evidence>
<comment type="subcellular location">
    <subcellularLocation>
        <location evidence="1">Cell membrane</location>
        <topology evidence="1">Multi-pass membrane protein</topology>
    </subcellularLocation>
</comment>
<feature type="transmembrane region" description="Helical" evidence="6">
    <location>
        <begin position="127"/>
        <end position="148"/>
    </location>
</feature>
<dbReference type="Pfam" id="PF07690">
    <property type="entry name" value="MFS_1"/>
    <property type="match status" value="1"/>
</dbReference>
<dbReference type="GO" id="GO:0005886">
    <property type="term" value="C:plasma membrane"/>
    <property type="evidence" value="ECO:0007669"/>
    <property type="project" value="UniProtKB-SubCell"/>
</dbReference>
<keyword evidence="3 6" id="KW-1133">Transmembrane helix</keyword>
<feature type="transmembrane region" description="Helical" evidence="6">
    <location>
        <begin position="101"/>
        <end position="121"/>
    </location>
</feature>
<sequence>MCTFVHTWTGARDCRFPLLMTQWSSLLTERTVDRRRTALFLFFFLPGIAMSSWITRTPDLRDQLDVSTAQMGLVLFGLSAGSMSGLLCSGRLVSRFGTRPVIGFGALLIPVSMLVIGAGATVPSPPLVAVGLCVFGIGMGAGEVALNVDGADVERAAGKAVLPLLHGGFSLGTVIGALLGMAATAVEFPVHWHLAAAALVAAVVLPYAWSGVPSGVGRRGVRQVPDAGRGAAPAVWQDRRLLLIGAIILAMALAEGAANDWLPLLMVDGHGLDATAGSLVYVGFAAAMTVGRFGGEFFLERFGRGAVMRASAVSGALGLVLVIFSDNVVVASAAVLFWGLGASLGFPVAMSAAGDSGPDPTARVSLVATIGYTAFLVGPPGLGFLGDHYGLRPAMTLVLGFVVVAAFLAPAADARVRGATSVHKETPRSEDSAASPAELP</sequence>
<feature type="region of interest" description="Disordered" evidence="5">
    <location>
        <begin position="419"/>
        <end position="440"/>
    </location>
</feature>
<dbReference type="SUPFAM" id="SSF103473">
    <property type="entry name" value="MFS general substrate transporter"/>
    <property type="match status" value="1"/>
</dbReference>
<feature type="transmembrane region" description="Helical" evidence="6">
    <location>
        <begin position="190"/>
        <end position="209"/>
    </location>
</feature>
<feature type="transmembrane region" description="Helical" evidence="6">
    <location>
        <begin position="364"/>
        <end position="382"/>
    </location>
</feature>
<reference evidence="8" key="1">
    <citation type="journal article" date="2006" name="Mol. Biol. Evol.">
        <title>Evolution of the terminal regions of the Streptomyces linear chromosome.</title>
        <authorList>
            <person name="Choulet F."/>
            <person name="Aigle B."/>
            <person name="Gallois A."/>
            <person name="Mangenot S."/>
            <person name="Gerbaud C."/>
            <person name="Truong C."/>
            <person name="Francou F.X."/>
            <person name="Fourrier C."/>
            <person name="Guerineau M."/>
            <person name="Decaris B."/>
            <person name="Barbe V."/>
            <person name="Pernodet J.L."/>
            <person name="Leblond P."/>
        </authorList>
    </citation>
    <scope>NUCLEOTIDE SEQUENCE</scope>
    <source>
        <strain evidence="8">ATCC 23877</strain>
    </source>
</reference>
<evidence type="ECO:0000256" key="5">
    <source>
        <dbReference type="SAM" id="MobiDB-lite"/>
    </source>
</evidence>
<dbReference type="InterPro" id="IPR020846">
    <property type="entry name" value="MFS_dom"/>
</dbReference>
<proteinExistence type="predicted"/>
<dbReference type="PANTHER" id="PTHR23514">
    <property type="entry name" value="BYPASS OF STOP CODON PROTEIN 6"/>
    <property type="match status" value="1"/>
</dbReference>
<feature type="transmembrane region" description="Helical" evidence="6">
    <location>
        <begin position="394"/>
        <end position="412"/>
    </location>
</feature>
<feature type="transmembrane region" description="Helical" evidence="6">
    <location>
        <begin position="306"/>
        <end position="324"/>
    </location>
</feature>
<dbReference type="GO" id="GO:0022857">
    <property type="term" value="F:transmembrane transporter activity"/>
    <property type="evidence" value="ECO:0007669"/>
    <property type="project" value="InterPro"/>
</dbReference>
<evidence type="ECO:0000256" key="2">
    <source>
        <dbReference type="ARBA" id="ARBA00022692"/>
    </source>
</evidence>
<dbReference type="PROSITE" id="PS50850">
    <property type="entry name" value="MFS"/>
    <property type="match status" value="1"/>
</dbReference>
<dbReference type="InterPro" id="IPR051788">
    <property type="entry name" value="MFS_Transporter"/>
</dbReference>
<evidence type="ECO:0000256" key="3">
    <source>
        <dbReference type="ARBA" id="ARBA00022989"/>
    </source>
</evidence>
<evidence type="ECO:0000259" key="7">
    <source>
        <dbReference type="PROSITE" id="PS50850"/>
    </source>
</evidence>
<feature type="transmembrane region" description="Helical" evidence="6">
    <location>
        <begin position="37"/>
        <end position="55"/>
    </location>
</feature>
<feature type="compositionally biased region" description="Basic and acidic residues" evidence="5">
    <location>
        <begin position="422"/>
        <end position="431"/>
    </location>
</feature>
<gene>
    <name evidence="8" type="ORF">SAML0397</name>
</gene>
<keyword evidence="4 6" id="KW-0472">Membrane</keyword>
<dbReference type="Gene3D" id="1.20.1250.20">
    <property type="entry name" value="MFS general substrate transporter like domains"/>
    <property type="match status" value="2"/>
</dbReference>
<dbReference type="InterPro" id="IPR011701">
    <property type="entry name" value="MFS"/>
</dbReference>
<name>A3KI56_STRA7</name>
<feature type="transmembrane region" description="Helical" evidence="6">
    <location>
        <begin position="160"/>
        <end position="184"/>
    </location>
</feature>
<feature type="domain" description="Major facilitator superfamily (MFS) profile" evidence="7">
    <location>
        <begin position="35"/>
        <end position="417"/>
    </location>
</feature>
<dbReference type="EMBL" id="AM238663">
    <property type="protein sequence ID" value="CAJ89384.1"/>
    <property type="molecule type" value="Genomic_DNA"/>
</dbReference>
<dbReference type="CDD" id="cd17393">
    <property type="entry name" value="MFS_MosC_like"/>
    <property type="match status" value="1"/>
</dbReference>
<keyword evidence="2 6" id="KW-0812">Transmembrane</keyword>
<organism evidence="8">
    <name type="scientific">Streptomyces ambofaciens (strain ATCC 23877 / 3486 / DSM 40053 / JCM 4204 / NBRC 12836 / NRRL B-2516)</name>
    <dbReference type="NCBI Taxonomy" id="278992"/>
    <lineage>
        <taxon>Bacteria</taxon>
        <taxon>Bacillati</taxon>
        <taxon>Actinomycetota</taxon>
        <taxon>Actinomycetes</taxon>
        <taxon>Kitasatosporales</taxon>
        <taxon>Streptomycetaceae</taxon>
        <taxon>Streptomyces</taxon>
    </lineage>
</organism>
<feature type="transmembrane region" description="Helical" evidence="6">
    <location>
        <begin position="67"/>
        <end position="89"/>
    </location>
</feature>
<dbReference type="AlphaFoldDB" id="A3KI56"/>
<evidence type="ECO:0000256" key="4">
    <source>
        <dbReference type="ARBA" id="ARBA00023136"/>
    </source>
</evidence>
<protein>
    <submittedName>
        <fullName evidence="8">Putative integral membrane protein</fullName>
    </submittedName>
</protein>
<dbReference type="InterPro" id="IPR036259">
    <property type="entry name" value="MFS_trans_sf"/>
</dbReference>
<evidence type="ECO:0000256" key="6">
    <source>
        <dbReference type="SAM" id="Phobius"/>
    </source>
</evidence>